<organism evidence="3">
    <name type="scientific">uncultured Poseidoniia archaeon</name>
    <dbReference type="NCBI Taxonomy" id="1697135"/>
    <lineage>
        <taxon>Archaea</taxon>
        <taxon>Methanobacteriati</taxon>
        <taxon>Thermoplasmatota</taxon>
        <taxon>Candidatus Poseidoniia</taxon>
        <taxon>environmental samples</taxon>
    </lineage>
</organism>
<feature type="transmembrane region" description="Helical" evidence="2">
    <location>
        <begin position="98"/>
        <end position="115"/>
    </location>
</feature>
<evidence type="ECO:0000313" key="3">
    <source>
        <dbReference type="EMBL" id="ANV80442.1"/>
    </source>
</evidence>
<dbReference type="EMBL" id="KP211887">
    <property type="protein sequence ID" value="ANV80442.1"/>
    <property type="molecule type" value="Genomic_DNA"/>
</dbReference>
<dbReference type="AlphaFoldDB" id="A0A1B1TDV4"/>
<name>A0A1B1TDV4_9ARCH</name>
<proteinExistence type="predicted"/>
<evidence type="ECO:0000256" key="1">
    <source>
        <dbReference type="SAM" id="MobiDB-lite"/>
    </source>
</evidence>
<keyword evidence="2" id="KW-1133">Transmembrane helix</keyword>
<evidence type="ECO:0000256" key="2">
    <source>
        <dbReference type="SAM" id="Phobius"/>
    </source>
</evidence>
<keyword evidence="2" id="KW-0472">Membrane</keyword>
<sequence>MKQYIQKIRYPPFEYSHMNADKVPLVEVIVETECDVDNEFKIGKEDSWYIEWSEYKNNEKKIPKIDCEVKKEVLPFLMKTRNGWYISPDPLHLTSRKIITPTVIILILSILVHATEPGLLELGIISNSFAGSYRFGPLDYPKLLLFSFPIFLLPLLIRMIANMRDISRQNEFVKNPLKPPEIEIEKNENSINITIINNPNSIELKRARLQVGVAVPEREKILQALGRGEGGQPAPGMSTKPPEKRISTGDEMGTGVGEATPMVVPHRRILMLESLRVLDFGPWVSLNSNQEEVKLFGPKDNWPSSIYSSLITIHWELIIDAIKKDGTKMKWVRPVIMKSDKKSIILPELPVRSGRIEMADY</sequence>
<reference evidence="3" key="2">
    <citation type="journal article" date="2015" name="ISME J.">
        <title>A new class of marine Euryarchaeota group II from the Mediterranean deep chlorophyll maximum.</title>
        <authorList>
            <person name="Martin-Cuadrado A.B."/>
            <person name="Garcia-Heredia I."/>
            <person name="Molto A.G."/>
            <person name="Lopez-Ubeda R."/>
            <person name="Kimes N."/>
            <person name="Lopez-Garcia P."/>
            <person name="Moreira D."/>
            <person name="Rodriguez-Valera F."/>
        </authorList>
    </citation>
    <scope>NUCLEOTIDE SEQUENCE</scope>
</reference>
<protein>
    <submittedName>
        <fullName evidence="3">Uncharacterized protein</fullName>
    </submittedName>
</protein>
<keyword evidence="2" id="KW-0812">Transmembrane</keyword>
<dbReference type="EMBL" id="KP211886">
    <property type="protein sequence ID" value="ANV80407.1"/>
    <property type="molecule type" value="Genomic_DNA"/>
</dbReference>
<accession>A0A1B1TDV4</accession>
<feature type="region of interest" description="Disordered" evidence="1">
    <location>
        <begin position="227"/>
        <end position="258"/>
    </location>
</feature>
<feature type="transmembrane region" description="Helical" evidence="2">
    <location>
        <begin position="143"/>
        <end position="161"/>
    </location>
</feature>
<reference evidence="3" key="1">
    <citation type="submission" date="2014-11" db="EMBL/GenBank/DDBJ databases">
        <authorList>
            <person name="Zhu J."/>
            <person name="Qi W."/>
            <person name="Song R."/>
        </authorList>
    </citation>
    <scope>NUCLEOTIDE SEQUENCE</scope>
</reference>